<dbReference type="AlphaFoldDB" id="A0A4Y2K913"/>
<name>A0A4Y2K913_ARAVE</name>
<sequence length="85" mass="9572">MRTGAAWLEVWISNQFEYPTAPFELLAVNAEMHPVYVREERERLSLSRGIGAGRGSSFKGGTKVGAVRDWSDPWRMDLRFVGSSP</sequence>
<keyword evidence="2" id="KW-1185">Reference proteome</keyword>
<dbReference type="Proteomes" id="UP000499080">
    <property type="component" value="Unassembled WGS sequence"/>
</dbReference>
<evidence type="ECO:0000313" key="1">
    <source>
        <dbReference type="EMBL" id="GBM99233.1"/>
    </source>
</evidence>
<accession>A0A4Y2K913</accession>
<organism evidence="1 2">
    <name type="scientific">Araneus ventricosus</name>
    <name type="common">Orbweaver spider</name>
    <name type="synonym">Epeira ventricosa</name>
    <dbReference type="NCBI Taxonomy" id="182803"/>
    <lineage>
        <taxon>Eukaryota</taxon>
        <taxon>Metazoa</taxon>
        <taxon>Ecdysozoa</taxon>
        <taxon>Arthropoda</taxon>
        <taxon>Chelicerata</taxon>
        <taxon>Arachnida</taxon>
        <taxon>Araneae</taxon>
        <taxon>Araneomorphae</taxon>
        <taxon>Entelegynae</taxon>
        <taxon>Araneoidea</taxon>
        <taxon>Araneidae</taxon>
        <taxon>Araneus</taxon>
    </lineage>
</organism>
<comment type="caution">
    <text evidence="1">The sequence shown here is derived from an EMBL/GenBank/DDBJ whole genome shotgun (WGS) entry which is preliminary data.</text>
</comment>
<gene>
    <name evidence="1" type="ORF">AVEN_182338_1</name>
</gene>
<reference evidence="1 2" key="1">
    <citation type="journal article" date="2019" name="Sci. Rep.">
        <title>Orb-weaving spider Araneus ventricosus genome elucidates the spidroin gene catalogue.</title>
        <authorList>
            <person name="Kono N."/>
            <person name="Nakamura H."/>
            <person name="Ohtoshi R."/>
            <person name="Moran D.A.P."/>
            <person name="Shinohara A."/>
            <person name="Yoshida Y."/>
            <person name="Fujiwara M."/>
            <person name="Mori M."/>
            <person name="Tomita M."/>
            <person name="Arakawa K."/>
        </authorList>
    </citation>
    <scope>NUCLEOTIDE SEQUENCE [LARGE SCALE GENOMIC DNA]</scope>
</reference>
<evidence type="ECO:0000313" key="2">
    <source>
        <dbReference type="Proteomes" id="UP000499080"/>
    </source>
</evidence>
<protein>
    <submittedName>
        <fullName evidence="1">Uncharacterized protein</fullName>
    </submittedName>
</protein>
<proteinExistence type="predicted"/>
<dbReference type="EMBL" id="BGPR01004400">
    <property type="protein sequence ID" value="GBM99233.1"/>
    <property type="molecule type" value="Genomic_DNA"/>
</dbReference>